<proteinExistence type="predicted"/>
<dbReference type="GO" id="GO:0003824">
    <property type="term" value="F:catalytic activity"/>
    <property type="evidence" value="ECO:0007669"/>
    <property type="project" value="InterPro"/>
</dbReference>
<evidence type="ECO:0000259" key="1">
    <source>
        <dbReference type="PROSITE" id="PS50035"/>
    </source>
</evidence>
<dbReference type="HOGENOM" id="CLU_1128565_0_0_0"/>
<evidence type="ECO:0000313" key="3">
    <source>
        <dbReference type="Proteomes" id="UP000002072"/>
    </source>
</evidence>
<dbReference type="GO" id="GO:0006793">
    <property type="term" value="P:phosphorus metabolic process"/>
    <property type="evidence" value="ECO:0007669"/>
    <property type="project" value="UniProtKB-ARBA"/>
</dbReference>
<dbReference type="SUPFAM" id="SSF82185">
    <property type="entry name" value="Histone H3 K4-specific methyltransferase SET7/9 N-terminal domain"/>
    <property type="match status" value="2"/>
</dbReference>
<name>D1AYU2_STRM9</name>
<dbReference type="RefSeq" id="WP_012859017.1">
    <property type="nucleotide sequence ID" value="NC_013515.1"/>
</dbReference>
<dbReference type="OrthoDB" id="95078at2"/>
<reference evidence="2 3" key="1">
    <citation type="journal article" date="2009" name="Stand. Genomic Sci.">
        <title>Complete genome sequence of Streptobacillus moniliformis type strain (9901T).</title>
        <authorList>
            <person name="Nolan M."/>
            <person name="Gronow S."/>
            <person name="Lapidus A."/>
            <person name="Ivanova N."/>
            <person name="Copeland A."/>
            <person name="Lucas S."/>
            <person name="Del Rio T.G."/>
            <person name="Chen F."/>
            <person name="Tice H."/>
            <person name="Pitluck S."/>
            <person name="Cheng J.F."/>
            <person name="Sims D."/>
            <person name="Meincke L."/>
            <person name="Bruce D."/>
            <person name="Goodwin L."/>
            <person name="Brettin T."/>
            <person name="Han C."/>
            <person name="Detter J.C."/>
            <person name="Ovchinikova G."/>
            <person name="Pati A."/>
            <person name="Mavromatis K."/>
            <person name="Mikhailova N."/>
            <person name="Chen A."/>
            <person name="Palaniappan K."/>
            <person name="Land M."/>
            <person name="Hauser L."/>
            <person name="Chang Y.J."/>
            <person name="Jeffries C.D."/>
            <person name="Rohde M."/>
            <person name="Sproer C."/>
            <person name="Goker M."/>
            <person name="Bristow J."/>
            <person name="Eisen J.A."/>
            <person name="Markowitz V."/>
            <person name="Hugenholtz P."/>
            <person name="Kyrpides N.C."/>
            <person name="Klenk H.P."/>
            <person name="Chain P."/>
        </authorList>
    </citation>
    <scope>NUCLEOTIDE SEQUENCE [LARGE SCALE GENOMIC DNA]</scope>
    <source>
        <strain evidence="3">ATCC 14647 / DSM 12112 / NCTC 10651 / 9901</strain>
    </source>
</reference>
<dbReference type="KEGG" id="smf:Smon_1003"/>
<protein>
    <recommendedName>
        <fullName evidence="1">PLD phosphodiesterase domain-containing protein</fullName>
    </recommendedName>
</protein>
<dbReference type="eggNOG" id="COG2849">
    <property type="taxonomic scope" value="Bacteria"/>
</dbReference>
<dbReference type="AlphaFoldDB" id="D1AYU2"/>
<keyword evidence="3" id="KW-1185">Reference proteome</keyword>
<sequence length="246" mass="28961">MRVYLGLDNIPILNGEYKILRSVDYLTEIIGIENYKNGLLHGKKIIFDNTDKTIVKSLNYENGTLISENDIDDTNEYVKLAIDETKTSKRNGNYILYANDETSIFTLKNGMFEKNKWIFNDNPNFEMPNLLSIEHFINNHHVGEQVFFHEDGKIMLIEYYREHMGALPEKSTWFDYDENGNLISERNFRKNKKDGRHKYYNEKGIIYKDISYRDGKLFGPSIYLKDNGTKLIIDYDFGFKIGERIE</sequence>
<dbReference type="InterPro" id="IPR001736">
    <property type="entry name" value="PLipase_D/transphosphatidylase"/>
</dbReference>
<dbReference type="InterPro" id="IPR011652">
    <property type="entry name" value="MORN_2"/>
</dbReference>
<dbReference type="Proteomes" id="UP000002072">
    <property type="component" value="Chromosome"/>
</dbReference>
<accession>D1AYU2</accession>
<dbReference type="Pfam" id="PF07661">
    <property type="entry name" value="MORN_2"/>
    <property type="match status" value="2"/>
</dbReference>
<dbReference type="EMBL" id="CP001779">
    <property type="protein sequence ID" value="ACZ01468.1"/>
    <property type="molecule type" value="Genomic_DNA"/>
</dbReference>
<dbReference type="Gene3D" id="3.90.930.1">
    <property type="match status" value="1"/>
</dbReference>
<organism evidence="2 3">
    <name type="scientific">Streptobacillus moniliformis (strain ATCC 14647 / DSM 12112 / NCTC 10651 / 9901)</name>
    <dbReference type="NCBI Taxonomy" id="519441"/>
    <lineage>
        <taxon>Bacteria</taxon>
        <taxon>Fusobacteriati</taxon>
        <taxon>Fusobacteriota</taxon>
        <taxon>Fusobacteriia</taxon>
        <taxon>Fusobacteriales</taxon>
        <taxon>Leptotrichiaceae</taxon>
        <taxon>Streptobacillus</taxon>
    </lineage>
</organism>
<evidence type="ECO:0000313" key="2">
    <source>
        <dbReference type="EMBL" id="ACZ01468.1"/>
    </source>
</evidence>
<dbReference type="GeneID" id="29673405"/>
<dbReference type="PROSITE" id="PS50035">
    <property type="entry name" value="PLD"/>
    <property type="match status" value="1"/>
</dbReference>
<dbReference type="STRING" id="519441.Smon_1003"/>
<feature type="domain" description="PLD phosphodiesterase" evidence="1">
    <location>
        <begin position="36"/>
        <end position="64"/>
    </location>
</feature>
<gene>
    <name evidence="2" type="ordered locus">Smon_1003</name>
</gene>